<name>A0ABU6SU32_9FABA</name>
<protein>
    <submittedName>
        <fullName evidence="1">Uncharacterized protein</fullName>
    </submittedName>
</protein>
<comment type="caution">
    <text evidence="1">The sequence shown here is derived from an EMBL/GenBank/DDBJ whole genome shotgun (WGS) entry which is preliminary data.</text>
</comment>
<evidence type="ECO:0000313" key="2">
    <source>
        <dbReference type="Proteomes" id="UP001341840"/>
    </source>
</evidence>
<proteinExistence type="predicted"/>
<gene>
    <name evidence="1" type="ORF">PIB30_085050</name>
</gene>
<reference evidence="1 2" key="1">
    <citation type="journal article" date="2023" name="Plants (Basel)">
        <title>Bridging the Gap: Combining Genomics and Transcriptomics Approaches to Understand Stylosanthes scabra, an Orphan Legume from the Brazilian Caatinga.</title>
        <authorList>
            <person name="Ferreira-Neto J.R.C."/>
            <person name="da Silva M.D."/>
            <person name="Binneck E."/>
            <person name="de Melo N.F."/>
            <person name="da Silva R.H."/>
            <person name="de Melo A.L.T.M."/>
            <person name="Pandolfi V."/>
            <person name="Bustamante F.O."/>
            <person name="Brasileiro-Vidal A.C."/>
            <person name="Benko-Iseppon A.M."/>
        </authorList>
    </citation>
    <scope>NUCLEOTIDE SEQUENCE [LARGE SCALE GENOMIC DNA]</scope>
    <source>
        <tissue evidence="1">Leaves</tissue>
    </source>
</reference>
<dbReference type="EMBL" id="JASCZI010061817">
    <property type="protein sequence ID" value="MED6139565.1"/>
    <property type="molecule type" value="Genomic_DNA"/>
</dbReference>
<keyword evidence="2" id="KW-1185">Reference proteome</keyword>
<dbReference type="Proteomes" id="UP001341840">
    <property type="component" value="Unassembled WGS sequence"/>
</dbReference>
<sequence>MRPSFLKHFLTQDKVTFRPMESPKLRKDFRHQATNKGVYEVTPSESTVLAKSLVDIASLLKEIKEGQKSPSTLLKCQPNTSQQKPAKRCEICSCNSHYTNECPQLQEDNTIASTHNFFDGTTIPPYNKQYYTQGWRDNQPTH</sequence>
<organism evidence="1 2">
    <name type="scientific">Stylosanthes scabra</name>
    <dbReference type="NCBI Taxonomy" id="79078"/>
    <lineage>
        <taxon>Eukaryota</taxon>
        <taxon>Viridiplantae</taxon>
        <taxon>Streptophyta</taxon>
        <taxon>Embryophyta</taxon>
        <taxon>Tracheophyta</taxon>
        <taxon>Spermatophyta</taxon>
        <taxon>Magnoliopsida</taxon>
        <taxon>eudicotyledons</taxon>
        <taxon>Gunneridae</taxon>
        <taxon>Pentapetalae</taxon>
        <taxon>rosids</taxon>
        <taxon>fabids</taxon>
        <taxon>Fabales</taxon>
        <taxon>Fabaceae</taxon>
        <taxon>Papilionoideae</taxon>
        <taxon>50 kb inversion clade</taxon>
        <taxon>dalbergioids sensu lato</taxon>
        <taxon>Dalbergieae</taxon>
        <taxon>Pterocarpus clade</taxon>
        <taxon>Stylosanthes</taxon>
    </lineage>
</organism>
<accession>A0ABU6SU32</accession>
<evidence type="ECO:0000313" key="1">
    <source>
        <dbReference type="EMBL" id="MED6139565.1"/>
    </source>
</evidence>